<reference evidence="15" key="2">
    <citation type="journal article" date="2022" name="Front. Microbiol.">
        <title>New perspectives on an old grouping: The genomic and phenotypic variability of Oxalobacter formigenes and the implications for calcium oxalate stone prevention.</title>
        <authorList>
            <person name="Chmiel J.A."/>
            <person name="Carr C."/>
            <person name="Stuivenberg G.A."/>
            <person name="Venema R."/>
            <person name="Chanyi R.M."/>
            <person name="Al K.F."/>
            <person name="Giguere D."/>
            <person name="Say H."/>
            <person name="Akouris P.P."/>
            <person name="Dominguez Romero S.A."/>
            <person name="Kwong A."/>
            <person name="Tai V."/>
            <person name="Koval S.F."/>
            <person name="Razvi H."/>
            <person name="Bjazevic J."/>
            <person name="Burton J.P."/>
        </authorList>
    </citation>
    <scope>NUCLEOTIDE SEQUENCE</scope>
    <source>
        <strain evidence="15">OxK</strain>
    </source>
</reference>
<evidence type="ECO:0000256" key="2">
    <source>
        <dbReference type="ARBA" id="ARBA00002901"/>
    </source>
</evidence>
<dbReference type="PANTHER" id="PTHR10192">
    <property type="entry name" value="MOLYBDOPTERIN BIOSYNTHESIS PROTEIN"/>
    <property type="match status" value="1"/>
</dbReference>
<dbReference type="FunFam" id="3.40.980.10:FF:000004">
    <property type="entry name" value="Molybdopterin molybdenumtransferase"/>
    <property type="match status" value="1"/>
</dbReference>
<dbReference type="Gene3D" id="2.170.190.11">
    <property type="entry name" value="Molybdopterin biosynthesis moea protein, domain 3"/>
    <property type="match status" value="1"/>
</dbReference>
<dbReference type="EMBL" id="CP098248">
    <property type="protein sequence ID" value="WAV96403.1"/>
    <property type="molecule type" value="Genomic_DNA"/>
</dbReference>
<evidence type="ECO:0000256" key="5">
    <source>
        <dbReference type="ARBA" id="ARBA00013269"/>
    </source>
</evidence>
<dbReference type="Proteomes" id="UP001164819">
    <property type="component" value="Chromosome"/>
</dbReference>
<dbReference type="RefSeq" id="WP_269263880.1">
    <property type="nucleotide sequence ID" value="NZ_CP098248.1"/>
</dbReference>
<evidence type="ECO:0000256" key="1">
    <source>
        <dbReference type="ARBA" id="ARBA00001946"/>
    </source>
</evidence>
<dbReference type="FunFam" id="2.40.340.10:FF:000003">
    <property type="entry name" value="Molybdopterin molybdenumtransferase"/>
    <property type="match status" value="1"/>
</dbReference>
<dbReference type="NCBIfam" id="NF045515">
    <property type="entry name" value="Glp_gephyrin"/>
    <property type="match status" value="1"/>
</dbReference>
<evidence type="ECO:0000259" key="14">
    <source>
        <dbReference type="SMART" id="SM00852"/>
    </source>
</evidence>
<dbReference type="SUPFAM" id="SSF63867">
    <property type="entry name" value="MoeA C-terminal domain-like"/>
    <property type="match status" value="1"/>
</dbReference>
<dbReference type="EMBL" id="CP098251">
    <property type="protein sequence ID" value="WAV90648.1"/>
    <property type="molecule type" value="Genomic_DNA"/>
</dbReference>
<evidence type="ECO:0000313" key="17">
    <source>
        <dbReference type="Proteomes" id="UP001164794"/>
    </source>
</evidence>
<dbReference type="Gene3D" id="2.40.340.10">
    <property type="entry name" value="MoeA, C-terminal, domain IV"/>
    <property type="match status" value="1"/>
</dbReference>
<organism evidence="15">
    <name type="scientific">Oxalobacter aliiformigenes</name>
    <dbReference type="NCBI Taxonomy" id="2946593"/>
    <lineage>
        <taxon>Bacteria</taxon>
        <taxon>Pseudomonadati</taxon>
        <taxon>Pseudomonadota</taxon>
        <taxon>Betaproteobacteria</taxon>
        <taxon>Burkholderiales</taxon>
        <taxon>Oxalobacteraceae</taxon>
        <taxon>Oxalobacter</taxon>
    </lineage>
</organism>
<dbReference type="CDD" id="cd00887">
    <property type="entry name" value="MoeA"/>
    <property type="match status" value="1"/>
</dbReference>
<evidence type="ECO:0000256" key="7">
    <source>
        <dbReference type="ARBA" id="ARBA00022505"/>
    </source>
</evidence>
<dbReference type="Pfam" id="PF00994">
    <property type="entry name" value="MoCF_biosynth"/>
    <property type="match status" value="1"/>
</dbReference>
<dbReference type="GO" id="GO:0046872">
    <property type="term" value="F:metal ion binding"/>
    <property type="evidence" value="ECO:0007669"/>
    <property type="project" value="UniProtKB-UniRule"/>
</dbReference>
<evidence type="ECO:0000256" key="4">
    <source>
        <dbReference type="ARBA" id="ARBA00010763"/>
    </source>
</evidence>
<evidence type="ECO:0000313" key="15">
    <source>
        <dbReference type="EMBL" id="WAV90648.1"/>
    </source>
</evidence>
<evidence type="ECO:0000313" key="16">
    <source>
        <dbReference type="EMBL" id="WAV96403.1"/>
    </source>
</evidence>
<evidence type="ECO:0000256" key="11">
    <source>
        <dbReference type="ARBA" id="ARBA00023150"/>
    </source>
</evidence>
<keyword evidence="7 13" id="KW-0500">Molybdenum</keyword>
<dbReference type="InterPro" id="IPR036135">
    <property type="entry name" value="MoeA_linker/N_sf"/>
</dbReference>
<evidence type="ECO:0000256" key="12">
    <source>
        <dbReference type="ARBA" id="ARBA00047317"/>
    </source>
</evidence>
<dbReference type="SUPFAM" id="SSF63882">
    <property type="entry name" value="MoeA N-terminal region -like"/>
    <property type="match status" value="1"/>
</dbReference>
<dbReference type="AlphaFoldDB" id="A0A9E9NXC9"/>
<keyword evidence="10 13" id="KW-0460">Magnesium</keyword>
<dbReference type="Pfam" id="PF03453">
    <property type="entry name" value="MoeA_N"/>
    <property type="match status" value="1"/>
</dbReference>
<feature type="domain" description="MoaB/Mog" evidence="14">
    <location>
        <begin position="200"/>
        <end position="341"/>
    </location>
</feature>
<dbReference type="InterPro" id="IPR001453">
    <property type="entry name" value="MoaB/Mog_dom"/>
</dbReference>
<keyword evidence="9 13" id="KW-0479">Metal-binding</keyword>
<dbReference type="SMART" id="SM00852">
    <property type="entry name" value="MoCF_biosynth"/>
    <property type="match status" value="1"/>
</dbReference>
<dbReference type="GO" id="GO:0005829">
    <property type="term" value="C:cytosol"/>
    <property type="evidence" value="ECO:0007669"/>
    <property type="project" value="TreeGrafter"/>
</dbReference>
<dbReference type="Gene3D" id="3.90.105.10">
    <property type="entry name" value="Molybdopterin biosynthesis moea protein, domain 2"/>
    <property type="match status" value="1"/>
</dbReference>
<comment type="cofactor">
    <cofactor evidence="1 13">
        <name>Mg(2+)</name>
        <dbReference type="ChEBI" id="CHEBI:18420"/>
    </cofactor>
</comment>
<dbReference type="GO" id="GO:0061599">
    <property type="term" value="F:molybdopterin molybdotransferase activity"/>
    <property type="evidence" value="ECO:0007669"/>
    <property type="project" value="UniProtKB-UniRule"/>
</dbReference>
<dbReference type="Pfam" id="PF03454">
    <property type="entry name" value="MoeA_C"/>
    <property type="match status" value="1"/>
</dbReference>
<dbReference type="SUPFAM" id="SSF53218">
    <property type="entry name" value="Molybdenum cofactor biosynthesis proteins"/>
    <property type="match status" value="1"/>
</dbReference>
<reference evidence="16" key="1">
    <citation type="journal article" date="2022" name="Front. Microbiol.">
        <title>New perspectives on an old grouping: The genomic and phenotypic variability of Oxalobacter formigenes and the implications for calcium oxalate stone prevention.</title>
        <authorList>
            <person name="Chmiel J.A."/>
            <person name="Carr C."/>
            <person name="Stuivenberg G.A."/>
            <person name="Venema R."/>
            <person name="Chanyi R.M."/>
            <person name="Al K.F."/>
            <person name="Giguere D."/>
            <person name="Say H."/>
            <person name="Akouris P.P."/>
            <person name="Dominguez Romero S.A."/>
            <person name="Kwong A."/>
            <person name="Tai V."/>
            <person name="Koval S.F."/>
            <person name="Razvi H."/>
            <person name="Bjazevic J."/>
            <person name="Burton J.P."/>
        </authorList>
    </citation>
    <scope>NUCLEOTIDE SEQUENCE</scope>
    <source>
        <strain evidence="16">HOxNP-1</strain>
    </source>
</reference>
<comment type="pathway">
    <text evidence="3 13">Cofactor biosynthesis; molybdopterin biosynthesis.</text>
</comment>
<evidence type="ECO:0000256" key="8">
    <source>
        <dbReference type="ARBA" id="ARBA00022679"/>
    </source>
</evidence>
<dbReference type="InterPro" id="IPR038987">
    <property type="entry name" value="MoeA-like"/>
</dbReference>
<comment type="function">
    <text evidence="2 13">Catalyzes the insertion of molybdate into adenylated molybdopterin with the concomitant release of AMP.</text>
</comment>
<accession>A0A9E9NXC9</accession>
<dbReference type="InterPro" id="IPR036425">
    <property type="entry name" value="MoaB/Mog-like_dom_sf"/>
</dbReference>
<comment type="catalytic activity">
    <reaction evidence="12">
        <text>adenylyl-molybdopterin + molybdate = Mo-molybdopterin + AMP + H(+)</text>
        <dbReference type="Rhea" id="RHEA:35047"/>
        <dbReference type="ChEBI" id="CHEBI:15378"/>
        <dbReference type="ChEBI" id="CHEBI:36264"/>
        <dbReference type="ChEBI" id="CHEBI:62727"/>
        <dbReference type="ChEBI" id="CHEBI:71302"/>
        <dbReference type="ChEBI" id="CHEBI:456215"/>
        <dbReference type="EC" id="2.10.1.1"/>
    </reaction>
</comment>
<dbReference type="PANTHER" id="PTHR10192:SF5">
    <property type="entry name" value="GEPHYRIN"/>
    <property type="match status" value="1"/>
</dbReference>
<evidence type="ECO:0000256" key="13">
    <source>
        <dbReference type="RuleBase" id="RU365090"/>
    </source>
</evidence>
<name>A0A9E9NXC9_9BURK</name>
<gene>
    <name evidence="16" type="ORF">NB645_06005</name>
    <name evidence="15" type="ORF">NB646_07225</name>
</gene>
<dbReference type="InterPro" id="IPR005111">
    <property type="entry name" value="MoeA_C_domain_IV"/>
</dbReference>
<evidence type="ECO:0000256" key="3">
    <source>
        <dbReference type="ARBA" id="ARBA00005046"/>
    </source>
</evidence>
<sequence length="430" mass="45718">MNDSASTIKDLTGVLPSYNPDSISVRLAHDLVSGFVSPVSGMEKVPLRHALGRVLAEDVVAPVSVPCFDNAAMDGFAFSSRNLDLSNPVMLKVAGFSAAGHPYLGRIRFGECIRIMTGAVVPEGCDTIVQQENVEMIDEMHLSVPARAVMAGDNIRKTGENVCEGSVLIVGGTLLRPAHLGMLASVGMAEVAVRRKVRVALFSTGDELRPAGMELENGAIYDSNRAVLTGLMERLGCDVLDMGIVGDDPGELEEALLQACENADAVVTSGGVSVGVADYTKQVMAKIGDVAFWSIRMRPGRPMAFGKIRSGGDHAFLFGLPGNPVAVMVSFYFFVRDALLHMMGALPSPLLPVRAQAATSLSKRVGRMEFQRGVLSQNADGNLTVRTTGEQGSGILRSMTEANGIIVLPEECETVRAGEWVDVIQLEGLT</sequence>
<dbReference type="InterPro" id="IPR005110">
    <property type="entry name" value="MoeA_linker/N"/>
</dbReference>
<dbReference type="Proteomes" id="UP001164794">
    <property type="component" value="Chromosome"/>
</dbReference>
<keyword evidence="8 13" id="KW-0808">Transferase</keyword>
<evidence type="ECO:0000256" key="9">
    <source>
        <dbReference type="ARBA" id="ARBA00022723"/>
    </source>
</evidence>
<dbReference type="GO" id="GO:0006777">
    <property type="term" value="P:Mo-molybdopterin cofactor biosynthetic process"/>
    <property type="evidence" value="ECO:0007669"/>
    <property type="project" value="UniProtKB-UniRule"/>
</dbReference>
<proteinExistence type="inferred from homology"/>
<keyword evidence="11 13" id="KW-0501">Molybdenum cofactor biosynthesis</keyword>
<dbReference type="InterPro" id="IPR036688">
    <property type="entry name" value="MoeA_C_domain_IV_sf"/>
</dbReference>
<dbReference type="EC" id="2.10.1.1" evidence="5 13"/>
<dbReference type="NCBIfam" id="TIGR00177">
    <property type="entry name" value="molyb_syn"/>
    <property type="match status" value="1"/>
</dbReference>
<comment type="similarity">
    <text evidence="4 13">Belongs to the MoeA family.</text>
</comment>
<keyword evidence="17" id="KW-1185">Reference proteome</keyword>
<evidence type="ECO:0000256" key="10">
    <source>
        <dbReference type="ARBA" id="ARBA00022842"/>
    </source>
</evidence>
<protein>
    <recommendedName>
        <fullName evidence="6 13">Molybdopterin molybdenumtransferase</fullName>
        <ecNumber evidence="5 13">2.10.1.1</ecNumber>
    </recommendedName>
</protein>
<evidence type="ECO:0000256" key="6">
    <source>
        <dbReference type="ARBA" id="ARBA00021108"/>
    </source>
</evidence>
<dbReference type="Gene3D" id="3.40.980.10">
    <property type="entry name" value="MoaB/Mog-like domain"/>
    <property type="match status" value="1"/>
</dbReference>